<keyword evidence="6" id="KW-1015">Disulfide bond</keyword>
<dbReference type="SUPFAM" id="SSF53254">
    <property type="entry name" value="Phosphoglycerate mutase-like"/>
    <property type="match status" value="1"/>
</dbReference>
<organism evidence="9 10">
    <name type="scientific">Panagrolaimus davidi</name>
    <dbReference type="NCBI Taxonomy" id="227884"/>
    <lineage>
        <taxon>Eukaryota</taxon>
        <taxon>Metazoa</taxon>
        <taxon>Ecdysozoa</taxon>
        <taxon>Nematoda</taxon>
        <taxon>Chromadorea</taxon>
        <taxon>Rhabditida</taxon>
        <taxon>Tylenchina</taxon>
        <taxon>Panagrolaimomorpha</taxon>
        <taxon>Panagrolaimoidea</taxon>
        <taxon>Panagrolaimidae</taxon>
        <taxon>Panagrolaimus</taxon>
    </lineage>
</organism>
<evidence type="ECO:0000256" key="6">
    <source>
        <dbReference type="ARBA" id="ARBA00023157"/>
    </source>
</evidence>
<comment type="catalytic activity">
    <reaction evidence="1">
        <text>a phosphate monoester + H2O = an alcohol + phosphate</text>
        <dbReference type="Rhea" id="RHEA:15017"/>
        <dbReference type="ChEBI" id="CHEBI:15377"/>
        <dbReference type="ChEBI" id="CHEBI:30879"/>
        <dbReference type="ChEBI" id="CHEBI:43474"/>
        <dbReference type="ChEBI" id="CHEBI:67140"/>
        <dbReference type="EC" id="3.1.3.2"/>
    </reaction>
</comment>
<sequence>MKEGMLALISFLLIIFPTIFCKNELLFVQVVWRHGDRAPMSNYPTDSHNESTWPGGWGELTSVGMRQQYTLGKLLRQKYITSDPPFLSARYTPKEIYIRSTDVNRTIISAMSNLAGMFPAGEPGFDFPFGDRWPTHWTPIPVHTVPTDEDHVNLHL</sequence>
<dbReference type="EC" id="3.1.3.2" evidence="3"/>
<evidence type="ECO:0000256" key="7">
    <source>
        <dbReference type="ARBA" id="ARBA00023180"/>
    </source>
</evidence>
<dbReference type="Pfam" id="PF00328">
    <property type="entry name" value="His_Phos_2"/>
    <property type="match status" value="1"/>
</dbReference>
<evidence type="ECO:0000256" key="5">
    <source>
        <dbReference type="ARBA" id="ARBA00022801"/>
    </source>
</evidence>
<keyword evidence="5" id="KW-0378">Hydrolase</keyword>
<keyword evidence="9" id="KW-1185">Reference proteome</keyword>
<evidence type="ECO:0000256" key="4">
    <source>
        <dbReference type="ARBA" id="ARBA00022729"/>
    </source>
</evidence>
<accession>A0A914QR47</accession>
<dbReference type="PANTHER" id="PTHR11567:SF211">
    <property type="entry name" value="PROSTATIC ACID PHOSPHATASE"/>
    <property type="match status" value="1"/>
</dbReference>
<evidence type="ECO:0000256" key="3">
    <source>
        <dbReference type="ARBA" id="ARBA00012646"/>
    </source>
</evidence>
<dbReference type="PANTHER" id="PTHR11567">
    <property type="entry name" value="ACID PHOSPHATASE-RELATED"/>
    <property type="match status" value="1"/>
</dbReference>
<name>A0A914QR47_9BILA</name>
<dbReference type="WBParaSite" id="PDA_v2.g5948.t1">
    <property type="protein sequence ID" value="PDA_v2.g5948.t1"/>
    <property type="gene ID" value="PDA_v2.g5948"/>
</dbReference>
<dbReference type="GO" id="GO:0003993">
    <property type="term" value="F:acid phosphatase activity"/>
    <property type="evidence" value="ECO:0007669"/>
    <property type="project" value="UniProtKB-EC"/>
</dbReference>
<evidence type="ECO:0000256" key="8">
    <source>
        <dbReference type="SAM" id="SignalP"/>
    </source>
</evidence>
<comment type="similarity">
    <text evidence="2">Belongs to the histidine acid phosphatase family.</text>
</comment>
<dbReference type="InterPro" id="IPR000560">
    <property type="entry name" value="His_Pase_clade-2"/>
</dbReference>
<evidence type="ECO:0000313" key="10">
    <source>
        <dbReference type="WBParaSite" id="PDA_v2.g5948.t1"/>
    </source>
</evidence>
<dbReference type="InterPro" id="IPR050645">
    <property type="entry name" value="Histidine_acid_phosphatase"/>
</dbReference>
<keyword evidence="7" id="KW-0325">Glycoprotein</keyword>
<reference evidence="10" key="1">
    <citation type="submission" date="2022-11" db="UniProtKB">
        <authorList>
            <consortium name="WormBaseParasite"/>
        </authorList>
    </citation>
    <scope>IDENTIFICATION</scope>
</reference>
<dbReference type="Gene3D" id="3.40.50.1240">
    <property type="entry name" value="Phosphoglycerate mutase-like"/>
    <property type="match status" value="1"/>
</dbReference>
<dbReference type="InterPro" id="IPR033379">
    <property type="entry name" value="Acid_Pase_AS"/>
</dbReference>
<dbReference type="PROSITE" id="PS00616">
    <property type="entry name" value="HIS_ACID_PHOSPHAT_1"/>
    <property type="match status" value="1"/>
</dbReference>
<evidence type="ECO:0000256" key="2">
    <source>
        <dbReference type="ARBA" id="ARBA00005375"/>
    </source>
</evidence>
<dbReference type="Proteomes" id="UP000887578">
    <property type="component" value="Unplaced"/>
</dbReference>
<protein>
    <recommendedName>
        <fullName evidence="3">acid phosphatase</fullName>
        <ecNumber evidence="3">3.1.3.2</ecNumber>
    </recommendedName>
</protein>
<evidence type="ECO:0000256" key="1">
    <source>
        <dbReference type="ARBA" id="ARBA00000032"/>
    </source>
</evidence>
<evidence type="ECO:0000313" key="9">
    <source>
        <dbReference type="Proteomes" id="UP000887578"/>
    </source>
</evidence>
<dbReference type="CDD" id="cd07061">
    <property type="entry name" value="HP_HAP_like"/>
    <property type="match status" value="1"/>
</dbReference>
<dbReference type="InterPro" id="IPR029033">
    <property type="entry name" value="His_PPase_superfam"/>
</dbReference>
<feature type="signal peptide" evidence="8">
    <location>
        <begin position="1"/>
        <end position="21"/>
    </location>
</feature>
<proteinExistence type="inferred from homology"/>
<dbReference type="AlphaFoldDB" id="A0A914QR47"/>
<keyword evidence="4 8" id="KW-0732">Signal</keyword>
<feature type="chain" id="PRO_5037895469" description="acid phosphatase" evidence="8">
    <location>
        <begin position="22"/>
        <end position="156"/>
    </location>
</feature>